<dbReference type="AlphaFoldDB" id="A0AA38CB53"/>
<proteinExistence type="predicted"/>
<keyword evidence="2" id="KW-1185">Reference proteome</keyword>
<dbReference type="Proteomes" id="UP000824469">
    <property type="component" value="Unassembled WGS sequence"/>
</dbReference>
<evidence type="ECO:0000313" key="2">
    <source>
        <dbReference type="Proteomes" id="UP000824469"/>
    </source>
</evidence>
<sequence length="109" mass="12339">MTKIEMMEERVEQVLEELEDVIYGLTKYDTSSYPQSIEEFLPLFQQLMDKAIIPFNRKSLDKLSDIQDVVSQLGSCLGKVRGGCKVLEEELLMFETELGAATDADSNVI</sequence>
<dbReference type="EMBL" id="JAHRHJ020000344">
    <property type="protein sequence ID" value="KAH9294154.1"/>
    <property type="molecule type" value="Genomic_DNA"/>
</dbReference>
<feature type="non-terminal residue" evidence="1">
    <location>
        <position position="109"/>
    </location>
</feature>
<reference evidence="1 2" key="1">
    <citation type="journal article" date="2021" name="Nat. Plants">
        <title>The Taxus genome provides insights into paclitaxel biosynthesis.</title>
        <authorList>
            <person name="Xiong X."/>
            <person name="Gou J."/>
            <person name="Liao Q."/>
            <person name="Li Y."/>
            <person name="Zhou Q."/>
            <person name="Bi G."/>
            <person name="Li C."/>
            <person name="Du R."/>
            <person name="Wang X."/>
            <person name="Sun T."/>
            <person name="Guo L."/>
            <person name="Liang H."/>
            <person name="Lu P."/>
            <person name="Wu Y."/>
            <person name="Zhang Z."/>
            <person name="Ro D.K."/>
            <person name="Shang Y."/>
            <person name="Huang S."/>
            <person name="Yan J."/>
        </authorList>
    </citation>
    <scope>NUCLEOTIDE SEQUENCE [LARGE SCALE GENOMIC DNA]</scope>
    <source>
        <strain evidence="1">Ta-2019</strain>
    </source>
</reference>
<accession>A0AA38CB53</accession>
<comment type="caution">
    <text evidence="1">The sequence shown here is derived from an EMBL/GenBank/DDBJ whole genome shotgun (WGS) entry which is preliminary data.</text>
</comment>
<protein>
    <submittedName>
        <fullName evidence="1">Uncharacterized protein</fullName>
    </submittedName>
</protein>
<gene>
    <name evidence="1" type="ORF">KI387_040645</name>
</gene>
<name>A0AA38CB53_TAXCH</name>
<evidence type="ECO:0000313" key="1">
    <source>
        <dbReference type="EMBL" id="KAH9294154.1"/>
    </source>
</evidence>
<organism evidence="1 2">
    <name type="scientific">Taxus chinensis</name>
    <name type="common">Chinese yew</name>
    <name type="synonym">Taxus wallichiana var. chinensis</name>
    <dbReference type="NCBI Taxonomy" id="29808"/>
    <lineage>
        <taxon>Eukaryota</taxon>
        <taxon>Viridiplantae</taxon>
        <taxon>Streptophyta</taxon>
        <taxon>Embryophyta</taxon>
        <taxon>Tracheophyta</taxon>
        <taxon>Spermatophyta</taxon>
        <taxon>Pinopsida</taxon>
        <taxon>Pinidae</taxon>
        <taxon>Conifers II</taxon>
        <taxon>Cupressales</taxon>
        <taxon>Taxaceae</taxon>
        <taxon>Taxus</taxon>
    </lineage>
</organism>